<comment type="domain">
    <text evidence="12">Consists of 3 domains; the N-terminus binds the ribosome, the middle domain has PPIase activity, while the C-terminus has intrinsic chaperone activity on its own.</text>
</comment>
<evidence type="ECO:0000256" key="16">
    <source>
        <dbReference type="SAM" id="MobiDB-lite"/>
    </source>
</evidence>
<feature type="domain" description="PPIase FKBP-type" evidence="17">
    <location>
        <begin position="164"/>
        <end position="246"/>
    </location>
</feature>
<dbReference type="FunFam" id="3.10.50.40:FF:000001">
    <property type="entry name" value="Trigger factor"/>
    <property type="match status" value="1"/>
</dbReference>
<evidence type="ECO:0000256" key="12">
    <source>
        <dbReference type="HAMAP-Rule" id="MF_00303"/>
    </source>
</evidence>
<reference evidence="18 19" key="1">
    <citation type="submission" date="2020-08" db="EMBL/GenBank/DDBJ databases">
        <title>Genomic Encyclopedia of Type Strains, Phase IV (KMG-IV): sequencing the most valuable type-strain genomes for metagenomic binning, comparative biology and taxonomic classification.</title>
        <authorList>
            <person name="Goeker M."/>
        </authorList>
    </citation>
    <scope>NUCLEOTIDE SEQUENCE [LARGE SCALE GENOMIC DNA]</scope>
    <source>
        <strain evidence="18 19">DSM 27203</strain>
    </source>
</reference>
<protein>
    <recommendedName>
        <fullName evidence="4 12">Trigger factor</fullName>
        <shortName evidence="12">TF</shortName>
        <ecNumber evidence="3 12">5.2.1.8</ecNumber>
    </recommendedName>
    <alternativeName>
        <fullName evidence="11 12">PPIase</fullName>
    </alternativeName>
</protein>
<dbReference type="GO" id="GO:0005737">
    <property type="term" value="C:cytoplasm"/>
    <property type="evidence" value="ECO:0007669"/>
    <property type="project" value="UniProtKB-SubCell"/>
</dbReference>
<dbReference type="Gene3D" id="1.10.3120.10">
    <property type="entry name" value="Trigger factor, C-terminal domain"/>
    <property type="match status" value="1"/>
</dbReference>
<dbReference type="SUPFAM" id="SSF109998">
    <property type="entry name" value="Triger factor/SurA peptide-binding domain-like"/>
    <property type="match status" value="1"/>
</dbReference>
<dbReference type="Proteomes" id="UP000554342">
    <property type="component" value="Unassembled WGS sequence"/>
</dbReference>
<dbReference type="InterPro" id="IPR027304">
    <property type="entry name" value="Trigger_fact/SurA_dom_sf"/>
</dbReference>
<dbReference type="PANTHER" id="PTHR30560:SF3">
    <property type="entry name" value="TRIGGER FACTOR-LIKE PROTEIN TIG, CHLOROPLASTIC"/>
    <property type="match status" value="1"/>
</dbReference>
<evidence type="ECO:0000259" key="17">
    <source>
        <dbReference type="PROSITE" id="PS50059"/>
    </source>
</evidence>
<dbReference type="AlphaFoldDB" id="A0A840YUF0"/>
<dbReference type="PANTHER" id="PTHR30560">
    <property type="entry name" value="TRIGGER FACTOR CHAPERONE AND PEPTIDYL-PROLYL CIS/TRANS ISOMERASE"/>
    <property type="match status" value="1"/>
</dbReference>
<comment type="caution">
    <text evidence="18">The sequence shown here is derived from an EMBL/GenBank/DDBJ whole genome shotgun (WGS) entry which is preliminary data.</text>
</comment>
<feature type="compositionally biased region" description="Basic residues" evidence="16">
    <location>
        <begin position="457"/>
        <end position="473"/>
    </location>
</feature>
<evidence type="ECO:0000256" key="6">
    <source>
        <dbReference type="ARBA" id="ARBA00023110"/>
    </source>
</evidence>
<keyword evidence="7 12" id="KW-0143">Chaperone</keyword>
<evidence type="ECO:0000256" key="5">
    <source>
        <dbReference type="ARBA" id="ARBA00022618"/>
    </source>
</evidence>
<dbReference type="EMBL" id="JACIJI010000001">
    <property type="protein sequence ID" value="MBB5717226.1"/>
    <property type="molecule type" value="Genomic_DNA"/>
</dbReference>
<dbReference type="SUPFAM" id="SSF102735">
    <property type="entry name" value="Trigger factor ribosome-binding domain"/>
    <property type="match status" value="1"/>
</dbReference>
<keyword evidence="5 12" id="KW-0132">Cell division</keyword>
<dbReference type="GO" id="GO:0051301">
    <property type="term" value="P:cell division"/>
    <property type="evidence" value="ECO:0007669"/>
    <property type="project" value="UniProtKB-KW"/>
</dbReference>
<evidence type="ECO:0000313" key="19">
    <source>
        <dbReference type="Proteomes" id="UP000554342"/>
    </source>
</evidence>
<evidence type="ECO:0000256" key="9">
    <source>
        <dbReference type="ARBA" id="ARBA00023306"/>
    </source>
</evidence>
<dbReference type="InterPro" id="IPR036611">
    <property type="entry name" value="Trigger_fac_ribosome-bd_sf"/>
</dbReference>
<dbReference type="Pfam" id="PF05697">
    <property type="entry name" value="Trigger_N"/>
    <property type="match status" value="1"/>
</dbReference>
<feature type="compositionally biased region" description="Basic residues" evidence="16">
    <location>
        <begin position="553"/>
        <end position="565"/>
    </location>
</feature>
<dbReference type="Gene3D" id="3.30.70.1050">
    <property type="entry name" value="Trigger factor ribosome-binding domain"/>
    <property type="match status" value="1"/>
</dbReference>
<evidence type="ECO:0000256" key="13">
    <source>
        <dbReference type="PROSITE-ProRule" id="PRU00277"/>
    </source>
</evidence>
<keyword evidence="19" id="KW-1185">Reference proteome</keyword>
<accession>A0A840YUF0</accession>
<gene>
    <name evidence="12" type="primary">tig</name>
    <name evidence="18" type="ORF">FHR23_000133</name>
</gene>
<dbReference type="HAMAP" id="MF_00303">
    <property type="entry name" value="Trigger_factor_Tig"/>
    <property type="match status" value="1"/>
</dbReference>
<sequence>MQTVETLNEGLKRAYTLTITAKDIDARVEAEVKRVAPQVRMPGFRPGKVPANLIRKMHGEALAQDALNSSIQDGVQSIIADNSLRPAMQPSVNLEDGYEVGGDAEVKVELEVLPDVPTPSIEGLKLERLTVPAEDEAVDAQLEQLAQQQKRHKDAPKTRKAKEGDLVVMDFAGSVDGTAFEGGTGEDMSVEIGSGRLIPGFEDQLVGVKAGDEKTIEVTFPEDYGVAELAGKPAQFALTIKAIKVPEETKVDEEFAKSLGLESLEQLKGLLKGQVEQELNGLTRTYMKRKLLDQLAAGHDFPVPPTMVEAEFDQIWHQLQHEAEHEDDVEAAKKELEDERDDYRAIAERRVRLGLLLSEIGQANGVEVTQQEMSRLIMQAAQQYGPEDRERFIQYVQQEPMAAAQLRAPLYEDKVVDFLFEKAEISEREVTREELEAAIESDEGFSTGTHSHDHDKPKKKAPAKKAAAKKPAAKKADAAKDDDKAEAADAKPAAKKAPAKKAPAKKATTAKAAAADADKPEAKPAPAKKPAAKKAPAKKADADVEEKPAAKKAPAKKPAAKKAPAKKAAAAKEG</sequence>
<comment type="subcellular location">
    <subcellularLocation>
        <location evidence="12">Cytoplasm</location>
    </subcellularLocation>
    <text evidence="12">About half TF is bound to the ribosome near the polypeptide exit tunnel while the other half is free in the cytoplasm.</text>
</comment>
<feature type="compositionally biased region" description="Low complexity" evidence="16">
    <location>
        <begin position="505"/>
        <end position="515"/>
    </location>
</feature>
<feature type="compositionally biased region" description="Basic residues" evidence="16">
    <location>
        <begin position="493"/>
        <end position="504"/>
    </location>
</feature>
<evidence type="ECO:0000256" key="4">
    <source>
        <dbReference type="ARBA" id="ARBA00016902"/>
    </source>
</evidence>
<dbReference type="Gene3D" id="3.10.50.40">
    <property type="match status" value="1"/>
</dbReference>
<name>A0A840YUF0_9SPHN</name>
<dbReference type="GO" id="GO:0043022">
    <property type="term" value="F:ribosome binding"/>
    <property type="evidence" value="ECO:0007669"/>
    <property type="project" value="TreeGrafter"/>
</dbReference>
<dbReference type="NCBIfam" id="TIGR00115">
    <property type="entry name" value="tig"/>
    <property type="match status" value="1"/>
</dbReference>
<dbReference type="InterPro" id="IPR005215">
    <property type="entry name" value="Trig_fac"/>
</dbReference>
<comment type="similarity">
    <text evidence="2 12 14">Belongs to the FKBP-type PPIase family. Tig subfamily.</text>
</comment>
<evidence type="ECO:0000256" key="14">
    <source>
        <dbReference type="RuleBase" id="RU003914"/>
    </source>
</evidence>
<dbReference type="SUPFAM" id="SSF54534">
    <property type="entry name" value="FKBP-like"/>
    <property type="match status" value="1"/>
</dbReference>
<keyword evidence="15" id="KW-0175">Coiled coil</keyword>
<feature type="compositionally biased region" description="Basic and acidic residues" evidence="16">
    <location>
        <begin position="538"/>
        <end position="549"/>
    </location>
</feature>
<evidence type="ECO:0000256" key="10">
    <source>
        <dbReference type="ARBA" id="ARBA00024849"/>
    </source>
</evidence>
<evidence type="ECO:0000256" key="3">
    <source>
        <dbReference type="ARBA" id="ARBA00013194"/>
    </source>
</evidence>
<dbReference type="GO" id="GO:0051083">
    <property type="term" value="P:'de novo' cotranslational protein folding"/>
    <property type="evidence" value="ECO:0007669"/>
    <property type="project" value="TreeGrafter"/>
</dbReference>
<dbReference type="PROSITE" id="PS50059">
    <property type="entry name" value="FKBP_PPIASE"/>
    <property type="match status" value="1"/>
</dbReference>
<evidence type="ECO:0000256" key="8">
    <source>
        <dbReference type="ARBA" id="ARBA00023235"/>
    </source>
</evidence>
<feature type="compositionally biased region" description="Basic and acidic residues" evidence="16">
    <location>
        <begin position="474"/>
        <end position="489"/>
    </location>
</feature>
<comment type="catalytic activity">
    <reaction evidence="1 12 13">
        <text>[protein]-peptidylproline (omega=180) = [protein]-peptidylproline (omega=0)</text>
        <dbReference type="Rhea" id="RHEA:16237"/>
        <dbReference type="Rhea" id="RHEA-COMP:10747"/>
        <dbReference type="Rhea" id="RHEA-COMP:10748"/>
        <dbReference type="ChEBI" id="CHEBI:83833"/>
        <dbReference type="ChEBI" id="CHEBI:83834"/>
        <dbReference type="EC" id="5.2.1.8"/>
    </reaction>
</comment>
<keyword evidence="12" id="KW-0963">Cytoplasm</keyword>
<dbReference type="InterPro" id="IPR037041">
    <property type="entry name" value="Trigger_fac_C_sf"/>
</dbReference>
<dbReference type="GO" id="GO:0043335">
    <property type="term" value="P:protein unfolding"/>
    <property type="evidence" value="ECO:0007669"/>
    <property type="project" value="TreeGrafter"/>
</dbReference>
<dbReference type="GO" id="GO:0015031">
    <property type="term" value="P:protein transport"/>
    <property type="evidence" value="ECO:0007669"/>
    <property type="project" value="UniProtKB-UniRule"/>
</dbReference>
<dbReference type="InterPro" id="IPR008880">
    <property type="entry name" value="Trigger_fac_C"/>
</dbReference>
<dbReference type="EC" id="5.2.1.8" evidence="3 12"/>
<evidence type="ECO:0000256" key="1">
    <source>
        <dbReference type="ARBA" id="ARBA00000971"/>
    </source>
</evidence>
<dbReference type="InterPro" id="IPR008881">
    <property type="entry name" value="Trigger_fac_ribosome-bd_bac"/>
</dbReference>
<organism evidence="18 19">
    <name type="scientific">Stakelama sediminis</name>
    <dbReference type="NCBI Taxonomy" id="463200"/>
    <lineage>
        <taxon>Bacteria</taxon>
        <taxon>Pseudomonadati</taxon>
        <taxon>Pseudomonadota</taxon>
        <taxon>Alphaproteobacteria</taxon>
        <taxon>Sphingomonadales</taxon>
        <taxon>Sphingomonadaceae</taxon>
        <taxon>Stakelama</taxon>
    </lineage>
</organism>
<evidence type="ECO:0000313" key="18">
    <source>
        <dbReference type="EMBL" id="MBB5717226.1"/>
    </source>
</evidence>
<proteinExistence type="inferred from homology"/>
<evidence type="ECO:0000256" key="2">
    <source>
        <dbReference type="ARBA" id="ARBA00005464"/>
    </source>
</evidence>
<dbReference type="Pfam" id="PF05698">
    <property type="entry name" value="Trigger_C"/>
    <property type="match status" value="1"/>
</dbReference>
<dbReference type="InterPro" id="IPR046357">
    <property type="entry name" value="PPIase_dom_sf"/>
</dbReference>
<keyword evidence="8 12" id="KW-0413">Isomerase</keyword>
<dbReference type="RefSeq" id="WP_184001022.1">
    <property type="nucleotide sequence ID" value="NZ_BAABIF010000004.1"/>
</dbReference>
<dbReference type="GO" id="GO:0044183">
    <property type="term" value="F:protein folding chaperone"/>
    <property type="evidence" value="ECO:0007669"/>
    <property type="project" value="TreeGrafter"/>
</dbReference>
<keyword evidence="9 12" id="KW-0131">Cell cycle</keyword>
<evidence type="ECO:0000256" key="15">
    <source>
        <dbReference type="SAM" id="Coils"/>
    </source>
</evidence>
<comment type="function">
    <text evidence="10 12">Involved in protein export. Acts as a chaperone by maintaining the newly synthesized protein in an open conformation. Functions as a peptidyl-prolyl cis-trans isomerase.</text>
</comment>
<evidence type="ECO:0000256" key="7">
    <source>
        <dbReference type="ARBA" id="ARBA00023186"/>
    </source>
</evidence>
<feature type="region of interest" description="Disordered" evidence="16">
    <location>
        <begin position="439"/>
        <end position="574"/>
    </location>
</feature>
<evidence type="ECO:0000256" key="11">
    <source>
        <dbReference type="ARBA" id="ARBA00029986"/>
    </source>
</evidence>
<feature type="coiled-coil region" evidence="15">
    <location>
        <begin position="319"/>
        <end position="349"/>
    </location>
</feature>
<dbReference type="InterPro" id="IPR001179">
    <property type="entry name" value="PPIase_FKBP_dom"/>
</dbReference>
<dbReference type="Pfam" id="PF00254">
    <property type="entry name" value="FKBP_C"/>
    <property type="match status" value="1"/>
</dbReference>
<keyword evidence="6 12" id="KW-0697">Rotamase</keyword>
<dbReference type="GO" id="GO:0003755">
    <property type="term" value="F:peptidyl-prolyl cis-trans isomerase activity"/>
    <property type="evidence" value="ECO:0007669"/>
    <property type="project" value="UniProtKB-UniRule"/>
</dbReference>